<comment type="caution">
    <text evidence="2">The sequence shown here is derived from an EMBL/GenBank/DDBJ whole genome shotgun (WGS) entry which is preliminary data.</text>
</comment>
<dbReference type="EMBL" id="AJYC02000037">
    <property type="protein sequence ID" value="EKT82261.1"/>
    <property type="molecule type" value="Genomic_DNA"/>
</dbReference>
<sequence length="68" mass="7246">MPPVESAIVKIEHTAGIRVATPEVTRTGEWGLAPELTGDAAARIAGVASSSRAPDTRRSDTSAWRRFN</sequence>
<evidence type="ECO:0000313" key="3">
    <source>
        <dbReference type="Proteomes" id="UP000005951"/>
    </source>
</evidence>
<proteinExistence type="predicted"/>
<feature type="region of interest" description="Disordered" evidence="1">
    <location>
        <begin position="46"/>
        <end position="68"/>
    </location>
</feature>
<organism evidence="2 3">
    <name type="scientific">Rhodococcus opacus M213</name>
    <dbReference type="NCBI Taxonomy" id="1129896"/>
    <lineage>
        <taxon>Bacteria</taxon>
        <taxon>Bacillati</taxon>
        <taxon>Actinomycetota</taxon>
        <taxon>Actinomycetes</taxon>
        <taxon>Mycobacteriales</taxon>
        <taxon>Nocardiaceae</taxon>
        <taxon>Rhodococcus</taxon>
    </lineage>
</organism>
<gene>
    <name evidence="2" type="ORF">WSS_A13002</name>
</gene>
<dbReference type="Proteomes" id="UP000005951">
    <property type="component" value="Unassembled WGS sequence"/>
</dbReference>
<dbReference type="AlphaFoldDB" id="K8XN42"/>
<name>K8XN42_RHOOP</name>
<accession>K8XN42</accession>
<protein>
    <submittedName>
        <fullName evidence="2">Integrase</fullName>
    </submittedName>
</protein>
<evidence type="ECO:0000313" key="2">
    <source>
        <dbReference type="EMBL" id="EKT82261.1"/>
    </source>
</evidence>
<reference evidence="2 3" key="1">
    <citation type="journal article" date="2013" name="Genome Announc.">
        <title>Draft Genome Sequence of Rhodococcus opacus Strain M213 Shows a Diverse Catabolic Potential.</title>
        <authorList>
            <person name="Pathak A."/>
            <person name="Green S.J."/>
            <person name="Ogram A."/>
            <person name="Chauhan A."/>
        </authorList>
    </citation>
    <scope>NUCLEOTIDE SEQUENCE [LARGE SCALE GENOMIC DNA]</scope>
    <source>
        <strain evidence="2 3">M213</strain>
    </source>
</reference>
<evidence type="ECO:0000256" key="1">
    <source>
        <dbReference type="SAM" id="MobiDB-lite"/>
    </source>
</evidence>